<dbReference type="EMBL" id="FMXO01000007">
    <property type="protein sequence ID" value="SDB28608.1"/>
    <property type="molecule type" value="Genomic_DNA"/>
</dbReference>
<dbReference type="PROSITE" id="PS51918">
    <property type="entry name" value="RADICAL_SAM"/>
    <property type="match status" value="1"/>
</dbReference>
<evidence type="ECO:0000256" key="1">
    <source>
        <dbReference type="ARBA" id="ARBA00001966"/>
    </source>
</evidence>
<dbReference type="GO" id="GO:0003824">
    <property type="term" value="F:catalytic activity"/>
    <property type="evidence" value="ECO:0007669"/>
    <property type="project" value="InterPro"/>
</dbReference>
<protein>
    <submittedName>
        <fullName evidence="8">2-iminoacetate synthase</fullName>
    </submittedName>
</protein>
<keyword evidence="4" id="KW-0479">Metal-binding</keyword>
<evidence type="ECO:0000256" key="3">
    <source>
        <dbReference type="ARBA" id="ARBA00022691"/>
    </source>
</evidence>
<keyword evidence="2" id="KW-0004">4Fe-4S</keyword>
<dbReference type="GO" id="GO:0005506">
    <property type="term" value="F:iron ion binding"/>
    <property type="evidence" value="ECO:0007669"/>
    <property type="project" value="InterPro"/>
</dbReference>
<dbReference type="NCBIfam" id="TIGR02351">
    <property type="entry name" value="thiH"/>
    <property type="match status" value="1"/>
</dbReference>
<gene>
    <name evidence="8" type="ORF">SAMN05660653_01362</name>
</gene>
<dbReference type="SUPFAM" id="SSF102114">
    <property type="entry name" value="Radical SAM enzymes"/>
    <property type="match status" value="1"/>
</dbReference>
<keyword evidence="9" id="KW-1185">Reference proteome</keyword>
<dbReference type="SFLD" id="SFLDF00301">
    <property type="entry name" value="2-iminoacetate_synthase_(ThiH)"/>
    <property type="match status" value="1"/>
</dbReference>
<dbReference type="PANTHER" id="PTHR43583:SF1">
    <property type="entry name" value="2-IMINOACETATE SYNTHASE"/>
    <property type="match status" value="1"/>
</dbReference>
<dbReference type="SFLD" id="SFLDS00029">
    <property type="entry name" value="Radical_SAM"/>
    <property type="match status" value="1"/>
</dbReference>
<dbReference type="RefSeq" id="WP_092119107.1">
    <property type="nucleotide sequence ID" value="NZ_FMXO01000007.1"/>
</dbReference>
<dbReference type="PANTHER" id="PTHR43583">
    <property type="entry name" value="2-IMINOACETATE SYNTHASE"/>
    <property type="match status" value="1"/>
</dbReference>
<dbReference type="SMART" id="SM00876">
    <property type="entry name" value="BATS"/>
    <property type="match status" value="1"/>
</dbReference>
<dbReference type="InterPro" id="IPR058240">
    <property type="entry name" value="rSAM_sf"/>
</dbReference>
<dbReference type="InterPro" id="IPR010722">
    <property type="entry name" value="BATS_dom"/>
</dbReference>
<dbReference type="STRING" id="617002.SAMN05660653_01362"/>
<dbReference type="CDD" id="cd01335">
    <property type="entry name" value="Radical_SAM"/>
    <property type="match status" value="1"/>
</dbReference>
<evidence type="ECO:0000256" key="4">
    <source>
        <dbReference type="ARBA" id="ARBA00022723"/>
    </source>
</evidence>
<dbReference type="InterPro" id="IPR007197">
    <property type="entry name" value="rSAM"/>
</dbReference>
<dbReference type="InterPro" id="IPR012726">
    <property type="entry name" value="ThiH"/>
</dbReference>
<comment type="cofactor">
    <cofactor evidence="1">
        <name>[4Fe-4S] cluster</name>
        <dbReference type="ChEBI" id="CHEBI:49883"/>
    </cofactor>
</comment>
<keyword evidence="5" id="KW-0408">Iron</keyword>
<keyword evidence="3" id="KW-0949">S-adenosyl-L-methionine</keyword>
<evidence type="ECO:0000256" key="5">
    <source>
        <dbReference type="ARBA" id="ARBA00023004"/>
    </source>
</evidence>
<name>A0A1G6C731_9BACT</name>
<evidence type="ECO:0000259" key="7">
    <source>
        <dbReference type="PROSITE" id="PS51918"/>
    </source>
</evidence>
<dbReference type="GO" id="GO:0051539">
    <property type="term" value="F:4 iron, 4 sulfur cluster binding"/>
    <property type="evidence" value="ECO:0007669"/>
    <property type="project" value="UniProtKB-KW"/>
</dbReference>
<dbReference type="InterPro" id="IPR034428">
    <property type="entry name" value="ThiH/NoCL/HydG-like"/>
</dbReference>
<organism evidence="8 9">
    <name type="scientific">Desulfonatronum thiosulfatophilum</name>
    <dbReference type="NCBI Taxonomy" id="617002"/>
    <lineage>
        <taxon>Bacteria</taxon>
        <taxon>Pseudomonadati</taxon>
        <taxon>Thermodesulfobacteriota</taxon>
        <taxon>Desulfovibrionia</taxon>
        <taxon>Desulfovibrionales</taxon>
        <taxon>Desulfonatronaceae</taxon>
        <taxon>Desulfonatronum</taxon>
    </lineage>
</organism>
<accession>A0A1G6C731</accession>
<dbReference type="AlphaFoldDB" id="A0A1G6C731"/>
<dbReference type="Gene3D" id="3.20.20.70">
    <property type="entry name" value="Aldolase class I"/>
    <property type="match status" value="1"/>
</dbReference>
<evidence type="ECO:0000313" key="9">
    <source>
        <dbReference type="Proteomes" id="UP000198771"/>
    </source>
</evidence>
<dbReference type="Proteomes" id="UP000198771">
    <property type="component" value="Unassembled WGS sequence"/>
</dbReference>
<evidence type="ECO:0000256" key="6">
    <source>
        <dbReference type="ARBA" id="ARBA00023014"/>
    </source>
</evidence>
<reference evidence="8 9" key="1">
    <citation type="submission" date="2016-10" db="EMBL/GenBank/DDBJ databases">
        <authorList>
            <person name="de Groot N.N."/>
        </authorList>
    </citation>
    <scope>NUCLEOTIDE SEQUENCE [LARGE SCALE GENOMIC DNA]</scope>
    <source>
        <strain evidence="8 9">ASO4-2</strain>
    </source>
</reference>
<dbReference type="GO" id="GO:0009228">
    <property type="term" value="P:thiamine biosynthetic process"/>
    <property type="evidence" value="ECO:0007669"/>
    <property type="project" value="InterPro"/>
</dbReference>
<dbReference type="OrthoDB" id="3320990at2"/>
<dbReference type="InterPro" id="IPR013785">
    <property type="entry name" value="Aldolase_TIM"/>
</dbReference>
<feature type="domain" description="Radical SAM core" evidence="7">
    <location>
        <begin position="68"/>
        <end position="291"/>
    </location>
</feature>
<evidence type="ECO:0000313" key="8">
    <source>
        <dbReference type="EMBL" id="SDB28608.1"/>
    </source>
</evidence>
<dbReference type="Pfam" id="PF04055">
    <property type="entry name" value="Radical_SAM"/>
    <property type="match status" value="1"/>
</dbReference>
<dbReference type="SFLD" id="SFLDG01060">
    <property type="entry name" value="BATS_domain_containing"/>
    <property type="match status" value="1"/>
</dbReference>
<keyword evidence="6" id="KW-0411">Iron-sulfur</keyword>
<dbReference type="Pfam" id="PF06968">
    <property type="entry name" value="BATS"/>
    <property type="match status" value="1"/>
</dbReference>
<sequence length="372" mass="41168">MSFHTLLDQYRGLDVPAAAEACTEQDVIRALGRDRLGPDDLLALLSPAAGTLLEALAQEAAGVTLRHFGRSVQLFIPLYISDHCTNRCVYCGFNSGQVNTRRQLSLEEIRSEARDIAATGLKQILMLTGDAPRKAPLDYLEKALGVLREFFPSLVLEVYALTTSEYARLIAAGAEGLTIYQETYDPALYEQVHLSGPKRDYAFRLDAPERGCLAGMRWVGISALYGLGDWRVDAFWTAMHARWLQDRYPGTEIGVSLPRMRPHAGDWQPDRPVSDRDLTQILLAQRLYLPRASITLSTRESARLRENLLPLGVTRLSAGVSTSVGGHGSSNAGTPQFEVNDPRTVEEIAAMLRGKGFQPVFKDWQPLDRKAA</sequence>
<dbReference type="SFLD" id="SFLDG01081">
    <property type="entry name" value="cleavage_of_the_Ca-Cb_bond_in"/>
    <property type="match status" value="1"/>
</dbReference>
<proteinExistence type="predicted"/>
<evidence type="ECO:0000256" key="2">
    <source>
        <dbReference type="ARBA" id="ARBA00022485"/>
    </source>
</evidence>